<dbReference type="Proteomes" id="UP000590511">
    <property type="component" value="Unassembled WGS sequence"/>
</dbReference>
<evidence type="ECO:0000313" key="4">
    <source>
        <dbReference type="Proteomes" id="UP000631312"/>
    </source>
</evidence>
<evidence type="ECO:0000313" key="2">
    <source>
        <dbReference type="EMBL" id="MBB4749121.1"/>
    </source>
</evidence>
<reference evidence="2 3" key="1">
    <citation type="submission" date="2020-08" db="EMBL/GenBank/DDBJ databases">
        <title>Sequencing the genomes of 1000 actinobacteria strains.</title>
        <authorList>
            <person name="Klenk H.-P."/>
        </authorList>
    </citation>
    <scope>NUCLEOTIDE SEQUENCE [LARGE SCALE GENOMIC DNA]</scope>
    <source>
        <strain evidence="2 3">DSM 43150</strain>
    </source>
</reference>
<name>A0A7W7HEL0_9ACTN</name>
<evidence type="ECO:0000313" key="3">
    <source>
        <dbReference type="Proteomes" id="UP000590511"/>
    </source>
</evidence>
<organism evidence="2 3">
    <name type="scientific">Actinoplanes lobatus</name>
    <dbReference type="NCBI Taxonomy" id="113568"/>
    <lineage>
        <taxon>Bacteria</taxon>
        <taxon>Bacillati</taxon>
        <taxon>Actinomycetota</taxon>
        <taxon>Actinomycetes</taxon>
        <taxon>Micromonosporales</taxon>
        <taxon>Micromonosporaceae</taxon>
        <taxon>Actinoplanes</taxon>
    </lineage>
</organism>
<sequence length="73" mass="7320">MIDVTVTVDPATGSLIITLDPAAAGALEDIIDAADLRSLAREPESRGLDDADGAAAAAVGRAILAGIRQARGH</sequence>
<dbReference type="AlphaFoldDB" id="A0A7W7HEL0"/>
<accession>A0A7W7HEL0</accession>
<evidence type="ECO:0000313" key="1">
    <source>
        <dbReference type="EMBL" id="GIE42781.1"/>
    </source>
</evidence>
<comment type="caution">
    <text evidence="2">The sequence shown here is derived from an EMBL/GenBank/DDBJ whole genome shotgun (WGS) entry which is preliminary data.</text>
</comment>
<reference evidence="1 4" key="2">
    <citation type="submission" date="2021-01" db="EMBL/GenBank/DDBJ databases">
        <title>Whole genome shotgun sequence of Actinoplanes lobatus NBRC 12513.</title>
        <authorList>
            <person name="Komaki H."/>
            <person name="Tamura T."/>
        </authorList>
    </citation>
    <scope>NUCLEOTIDE SEQUENCE [LARGE SCALE GENOMIC DNA]</scope>
    <source>
        <strain evidence="1 4">NBRC 12513</strain>
    </source>
</reference>
<keyword evidence="4" id="KW-1185">Reference proteome</keyword>
<dbReference type="EMBL" id="BOMP01000098">
    <property type="protein sequence ID" value="GIE42781.1"/>
    <property type="molecule type" value="Genomic_DNA"/>
</dbReference>
<proteinExistence type="predicted"/>
<dbReference type="RefSeq" id="WP_188121492.1">
    <property type="nucleotide sequence ID" value="NZ_BOMP01000098.1"/>
</dbReference>
<dbReference type="EMBL" id="JACHNC010000001">
    <property type="protein sequence ID" value="MBB4749121.1"/>
    <property type="molecule type" value="Genomic_DNA"/>
</dbReference>
<dbReference type="Proteomes" id="UP000631312">
    <property type="component" value="Unassembled WGS sequence"/>
</dbReference>
<gene>
    <name evidence="1" type="ORF">Alo02nite_56790</name>
    <name evidence="2" type="ORF">BJ964_003282</name>
</gene>
<protein>
    <submittedName>
        <fullName evidence="2">Uncharacterized protein</fullName>
    </submittedName>
</protein>